<reference evidence="2" key="1">
    <citation type="submission" date="2021-05" db="EMBL/GenBank/DDBJ databases">
        <authorList>
            <person name="Alioto T."/>
            <person name="Alioto T."/>
            <person name="Gomez Garrido J."/>
        </authorList>
    </citation>
    <scope>NUCLEOTIDE SEQUENCE</scope>
</reference>
<evidence type="ECO:0000256" key="1">
    <source>
        <dbReference type="SAM" id="Phobius"/>
    </source>
</evidence>
<feature type="transmembrane region" description="Helical" evidence="1">
    <location>
        <begin position="6"/>
        <end position="25"/>
    </location>
</feature>
<feature type="transmembrane region" description="Helical" evidence="1">
    <location>
        <begin position="131"/>
        <end position="156"/>
    </location>
</feature>
<evidence type="ECO:0000313" key="2">
    <source>
        <dbReference type="EMBL" id="CAG6679132.1"/>
    </source>
</evidence>
<feature type="transmembrane region" description="Helical" evidence="1">
    <location>
        <begin position="56"/>
        <end position="79"/>
    </location>
</feature>
<dbReference type="AlphaFoldDB" id="A0A8D8T482"/>
<proteinExistence type="predicted"/>
<sequence>MLSPGVFVAVLVLEIGASGVFVPAFELVLRPVVLAFELALVLVAVAFELVHLVLTLVVLAFELSVLVFELLVLVVLLLVELVDSSGTGLSCMDSTVSSVLLITSSEEHSVVIFSSCLVPAKSLSCLRVFRLLLGSDLLCLLVGGDIVVFSGVQLLYNVVYNFIDLNPLQMKCCTTAISNGAEAGWLF</sequence>
<feature type="transmembrane region" description="Helical" evidence="1">
    <location>
        <begin position="32"/>
        <end position="50"/>
    </location>
</feature>
<keyword evidence="1" id="KW-0812">Transmembrane</keyword>
<name>A0A8D8T482_9HEMI</name>
<protein>
    <submittedName>
        <fullName evidence="2">Uncharacterized protein</fullName>
    </submittedName>
</protein>
<keyword evidence="1" id="KW-1133">Transmembrane helix</keyword>
<keyword evidence="1" id="KW-0472">Membrane</keyword>
<organism evidence="2">
    <name type="scientific">Cacopsylla melanoneura</name>
    <dbReference type="NCBI Taxonomy" id="428564"/>
    <lineage>
        <taxon>Eukaryota</taxon>
        <taxon>Metazoa</taxon>
        <taxon>Ecdysozoa</taxon>
        <taxon>Arthropoda</taxon>
        <taxon>Hexapoda</taxon>
        <taxon>Insecta</taxon>
        <taxon>Pterygota</taxon>
        <taxon>Neoptera</taxon>
        <taxon>Paraneoptera</taxon>
        <taxon>Hemiptera</taxon>
        <taxon>Sternorrhyncha</taxon>
        <taxon>Psylloidea</taxon>
        <taxon>Psyllidae</taxon>
        <taxon>Psyllinae</taxon>
        <taxon>Cacopsylla</taxon>
    </lineage>
</organism>
<accession>A0A8D8T482</accession>
<dbReference type="EMBL" id="HBUF01248108">
    <property type="protein sequence ID" value="CAG6679132.1"/>
    <property type="molecule type" value="Transcribed_RNA"/>
</dbReference>